<reference evidence="3 4" key="1">
    <citation type="submission" date="2019-06" db="EMBL/GenBank/DDBJ databases">
        <title>Draft genome of Streptomyces sedi sp. JCM16909.</title>
        <authorList>
            <person name="Klykleung N."/>
            <person name="Tanasupawat S."/>
            <person name="Kudo T."/>
            <person name="Yuki M."/>
            <person name="Ohkuma M."/>
        </authorList>
    </citation>
    <scope>NUCLEOTIDE SEQUENCE [LARGE SCALE GENOMIC DNA]</scope>
    <source>
        <strain evidence="3 4">JCM 16909</strain>
    </source>
</reference>
<evidence type="ECO:0000313" key="4">
    <source>
        <dbReference type="Proteomes" id="UP000311713"/>
    </source>
</evidence>
<comment type="caution">
    <text evidence="3">The sequence shown here is derived from an EMBL/GenBank/DDBJ whole genome shotgun (WGS) entry which is preliminary data.</text>
</comment>
<proteinExistence type="predicted"/>
<evidence type="ECO:0000256" key="2">
    <source>
        <dbReference type="SAM" id="SignalP"/>
    </source>
</evidence>
<gene>
    <name evidence="3" type="ORF">FH715_07370</name>
</gene>
<feature type="chain" id="PRO_5022666052" evidence="2">
    <location>
        <begin position="40"/>
        <end position="122"/>
    </location>
</feature>
<accession>A0A5C4V8C2</accession>
<feature type="region of interest" description="Disordered" evidence="1">
    <location>
        <begin position="35"/>
        <end position="122"/>
    </location>
</feature>
<keyword evidence="4" id="KW-1185">Reference proteome</keyword>
<keyword evidence="2" id="KW-0732">Signal</keyword>
<dbReference type="AlphaFoldDB" id="A0A5C4V8C2"/>
<evidence type="ECO:0000313" key="3">
    <source>
        <dbReference type="EMBL" id="TNM32210.1"/>
    </source>
</evidence>
<feature type="compositionally biased region" description="Acidic residues" evidence="1">
    <location>
        <begin position="112"/>
        <end position="122"/>
    </location>
</feature>
<feature type="compositionally biased region" description="Gly residues" evidence="1">
    <location>
        <begin position="61"/>
        <end position="72"/>
    </location>
</feature>
<feature type="signal peptide" evidence="2">
    <location>
        <begin position="1"/>
        <end position="39"/>
    </location>
</feature>
<dbReference type="Proteomes" id="UP000311713">
    <property type="component" value="Unassembled WGS sequence"/>
</dbReference>
<dbReference type="RefSeq" id="WP_139642011.1">
    <property type="nucleotide sequence ID" value="NZ_BAAAZS010000018.1"/>
</dbReference>
<evidence type="ECO:0000256" key="1">
    <source>
        <dbReference type="SAM" id="MobiDB-lite"/>
    </source>
</evidence>
<protein>
    <submittedName>
        <fullName evidence="3">Uncharacterized protein</fullName>
    </submittedName>
</protein>
<sequence length="122" mass="12150">MSDDSQKTTSRSTKLRLAGIGAVASAALATLIVASPSQAQPGLSGEEPRTERGASIEVEEGIGGYADGGYGYGPSDLAEEVSGDAAAAEDAVQPEEAIGGYPDGGFGYGPQDEAEAPVDASE</sequence>
<name>A0A5C4V8C2_9ACTN</name>
<organism evidence="3 4">
    <name type="scientific">Streptomyces sedi</name>
    <dbReference type="NCBI Taxonomy" id="555059"/>
    <lineage>
        <taxon>Bacteria</taxon>
        <taxon>Bacillati</taxon>
        <taxon>Actinomycetota</taxon>
        <taxon>Actinomycetes</taxon>
        <taxon>Kitasatosporales</taxon>
        <taxon>Streptomycetaceae</taxon>
        <taxon>Streptomyces</taxon>
    </lineage>
</organism>
<dbReference type="EMBL" id="VDGT01000004">
    <property type="protein sequence ID" value="TNM32210.1"/>
    <property type="molecule type" value="Genomic_DNA"/>
</dbReference>